<proteinExistence type="inferred from homology"/>
<accession>A0ABR9BFI6</accession>
<evidence type="ECO:0000313" key="2">
    <source>
        <dbReference type="EMBL" id="MBD8503976.1"/>
    </source>
</evidence>
<dbReference type="Gene3D" id="3.90.226.10">
    <property type="entry name" value="2-enoyl-CoA Hydratase, Chain A, domain 1"/>
    <property type="match status" value="1"/>
</dbReference>
<protein>
    <submittedName>
        <fullName evidence="2">Enoyl-CoA hydratase/isomerase family protein</fullName>
    </submittedName>
</protein>
<evidence type="ECO:0000313" key="3">
    <source>
        <dbReference type="Proteomes" id="UP000603602"/>
    </source>
</evidence>
<reference evidence="3" key="1">
    <citation type="submission" date="2023-07" db="EMBL/GenBank/DDBJ databases">
        <title>Thauera sp. CAU 1555 isolated from sand of Yaerae Beach.</title>
        <authorList>
            <person name="Kim W."/>
        </authorList>
    </citation>
    <scope>NUCLEOTIDE SEQUENCE [LARGE SCALE GENOMIC DNA]</scope>
    <source>
        <strain evidence="3">CAU 1555</strain>
    </source>
</reference>
<dbReference type="InterPro" id="IPR029045">
    <property type="entry name" value="ClpP/crotonase-like_dom_sf"/>
</dbReference>
<sequence>MPDLQPAGVRLEREGAIARIVLDRPAARNALDLPMARGLRDAVAAVAADPAVRAVLIESSGAHFMVGGDVHRFNALLADGPAACRDEIDRIIGAVHEAIAGIAALPCPVIGLAGGSVAGFGFSLAMACDLLVAADDARFVLAYGAIGTTPDGGSTWHLPRLLGLRRALAAALLNKPIDANEALALGLACEVVPPAELATAGRALAERLAAGPAAAQAGIKRLLRAALDSDLPTALAAERESFLEMVVQADFAEGVGAFAARRPARFGQIG</sequence>
<gene>
    <name evidence="2" type="ORF">IFO67_13860</name>
</gene>
<keyword evidence="3" id="KW-1185">Reference proteome</keyword>
<organism evidence="2 3">
    <name type="scientific">Thauera sedimentorum</name>
    <dbReference type="NCBI Taxonomy" id="2767595"/>
    <lineage>
        <taxon>Bacteria</taxon>
        <taxon>Pseudomonadati</taxon>
        <taxon>Pseudomonadota</taxon>
        <taxon>Betaproteobacteria</taxon>
        <taxon>Rhodocyclales</taxon>
        <taxon>Zoogloeaceae</taxon>
        <taxon>Thauera</taxon>
    </lineage>
</organism>
<dbReference type="EMBL" id="JACYTO010000002">
    <property type="protein sequence ID" value="MBD8503976.1"/>
    <property type="molecule type" value="Genomic_DNA"/>
</dbReference>
<dbReference type="Proteomes" id="UP000603602">
    <property type="component" value="Unassembled WGS sequence"/>
</dbReference>
<dbReference type="InterPro" id="IPR001753">
    <property type="entry name" value="Enoyl-CoA_hydra/iso"/>
</dbReference>
<dbReference type="InterPro" id="IPR014748">
    <property type="entry name" value="Enoyl-CoA_hydra_C"/>
</dbReference>
<dbReference type="SUPFAM" id="SSF52096">
    <property type="entry name" value="ClpP/crotonase"/>
    <property type="match status" value="1"/>
</dbReference>
<dbReference type="Pfam" id="PF00378">
    <property type="entry name" value="ECH_1"/>
    <property type="match status" value="1"/>
</dbReference>
<dbReference type="RefSeq" id="WP_187718763.1">
    <property type="nucleotide sequence ID" value="NZ_JACTAH010000002.1"/>
</dbReference>
<dbReference type="PANTHER" id="PTHR43459">
    <property type="entry name" value="ENOYL-COA HYDRATASE"/>
    <property type="match status" value="1"/>
</dbReference>
<dbReference type="PANTHER" id="PTHR43459:SF1">
    <property type="entry name" value="EG:BACN32G11.4 PROTEIN"/>
    <property type="match status" value="1"/>
</dbReference>
<dbReference type="Gene3D" id="1.10.12.10">
    <property type="entry name" value="Lyase 2-enoyl-coa Hydratase, Chain A, domain 2"/>
    <property type="match status" value="1"/>
</dbReference>
<comment type="caution">
    <text evidence="2">The sequence shown here is derived from an EMBL/GenBank/DDBJ whole genome shotgun (WGS) entry which is preliminary data.</text>
</comment>
<name>A0ABR9BFI6_9RHOO</name>
<comment type="similarity">
    <text evidence="1">Belongs to the enoyl-CoA hydratase/isomerase family.</text>
</comment>
<dbReference type="CDD" id="cd06558">
    <property type="entry name" value="crotonase-like"/>
    <property type="match status" value="1"/>
</dbReference>
<evidence type="ECO:0000256" key="1">
    <source>
        <dbReference type="ARBA" id="ARBA00005254"/>
    </source>
</evidence>